<feature type="compositionally biased region" description="Acidic residues" evidence="1">
    <location>
        <begin position="1"/>
        <end position="15"/>
    </location>
</feature>
<dbReference type="CDD" id="cd19669">
    <property type="entry name" value="UBR-box"/>
    <property type="match status" value="1"/>
</dbReference>
<name>A0AAW0EH32_9AGAR</name>
<keyword evidence="4" id="KW-1185">Reference proteome</keyword>
<feature type="non-terminal residue" evidence="3">
    <location>
        <position position="1"/>
    </location>
</feature>
<gene>
    <name evidence="3" type="ORF">R3P38DRAFT_3415148</name>
</gene>
<accession>A0AAW0EH32</accession>
<feature type="region of interest" description="Disordered" evidence="1">
    <location>
        <begin position="1086"/>
        <end position="1127"/>
    </location>
</feature>
<dbReference type="EMBL" id="JAWWNJ010000001">
    <property type="protein sequence ID" value="KAK7063359.1"/>
    <property type="molecule type" value="Genomic_DNA"/>
</dbReference>
<evidence type="ECO:0000313" key="4">
    <source>
        <dbReference type="Proteomes" id="UP001362999"/>
    </source>
</evidence>
<evidence type="ECO:0000313" key="3">
    <source>
        <dbReference type="EMBL" id="KAK7063359.1"/>
    </source>
</evidence>
<feature type="compositionally biased region" description="Basic and acidic residues" evidence="1">
    <location>
        <begin position="951"/>
        <end position="962"/>
    </location>
</feature>
<dbReference type="Pfam" id="PF18803">
    <property type="entry name" value="CxC2"/>
    <property type="match status" value="1"/>
</dbReference>
<dbReference type="Proteomes" id="UP001362999">
    <property type="component" value="Unassembled WGS sequence"/>
</dbReference>
<reference evidence="3 4" key="1">
    <citation type="journal article" date="2024" name="J Genomics">
        <title>Draft genome sequencing and assembly of Favolaschia claudopus CIRM-BRFM 2984 isolated from oak limbs.</title>
        <authorList>
            <person name="Navarro D."/>
            <person name="Drula E."/>
            <person name="Chaduli D."/>
            <person name="Cazenave R."/>
            <person name="Ahrendt S."/>
            <person name="Wang J."/>
            <person name="Lipzen A."/>
            <person name="Daum C."/>
            <person name="Barry K."/>
            <person name="Grigoriev I.V."/>
            <person name="Favel A."/>
            <person name="Rosso M.N."/>
            <person name="Martin F."/>
        </authorList>
    </citation>
    <scope>NUCLEOTIDE SEQUENCE [LARGE SCALE GENOMIC DNA]</scope>
    <source>
        <strain evidence="3 4">CIRM-BRFM 2984</strain>
    </source>
</reference>
<dbReference type="PANTHER" id="PTHR33104">
    <property type="entry name" value="SI:DKEY-29D5.2"/>
    <property type="match status" value="1"/>
</dbReference>
<evidence type="ECO:0000259" key="2">
    <source>
        <dbReference type="Pfam" id="PF18803"/>
    </source>
</evidence>
<proteinExistence type="predicted"/>
<feature type="compositionally biased region" description="Low complexity" evidence="1">
    <location>
        <begin position="39"/>
        <end position="53"/>
    </location>
</feature>
<sequence length="1127" mass="128418">TVASDSDSDTDDNGEHDELPRAREEGLFHRAMRTDAHGHTVVSTSHVAVAASPTKRRPPERDLLMPDDYHPSSPMAMEDDAVPHSAFPFTSEESFAFDEGHPVDPPRRKQRESDRPMAQWLQNRRDRYLDELLRLEGRGDHCFQTKCAGCTTSASDAVFRCRDCFTDALFCKSCVVTEHKDNPLHRVEFWNKQNFFETVTLKSLGLRIQLGHGRNGVCPGTLLKRAKAAEEDARRATGKHPRDDFCIVDSNGVHEVGLDFCSCASAEDHDIQLVRARLYPATTTNPATAATFRVLRDFHLLSLEAKCSAHHFYNKLARQTNNNGVFQPRTRYNEFLRIAREWRNLQMYKRAGRAHAVEGIAGTRAGECALLCPACPQPGKNLPLDGSWRNVPREQRFIYALYLALDANFRMKRKDVSSEADDPSLGDGIAFFGKVQEYMEHLDKNWGLEQEKSTCVAHDAVDEPNRESYGTASSGIGTVDCARHNMKRPNGVGDLQKGERYINMDYLLWKSLEYYDAIQHLFISYDIVCQWFKNVWIRLSKYSPELQQRGLRRFYTWLIPKFHLPAHIEDCNVLFSFNLTPFVGQTDGEAPERGWAHINGFATSTKEMGPGARRDTLDDAFNDWNHKKIIALGKSLLEKIQKAVPNMTSHRLALLEAEAALPEEVVTQWRAEMEAWELDASKPNPFKLTEKHEGMAAIRLRLASEVAREDVEKDIDDVRGDLHAHEMIHMGMQLEAQQRQLSFDAGLLKTHATDRQKTGLVERSNKLGRKIAEWLKIRESFTPDVSSIRAADDAARTQSACLQPTPALPTPSIKLWLPSALMTRPQTVVKETHAHYEFELRVGQAHAALEELRRLLLVRTAQYQYKNEFQRGVAANTRGKTAIASTDEQIRRAAAEYRVARQALERLGPLLKETAWQQQLRVLMPDDVRPRPRATFSDPQRKSGYKRKRGQTREEVAEEKRRREADARPASWIWLSQLSENEESQGGMVEALRIEWAKTRARAHRWTEEVDLLEEEMRRVLQFLEWKAGWWTALVGQREAVVSDAVLNEGFTAYAQRQSRIQLDLRAHFQANWRHVPAYIQMGRDSVSAIPEEEEDGGEDEEDENDDAPVPEAPDDYLGASLVDESL</sequence>
<protein>
    <submittedName>
        <fullName evidence="3">CxC2 domain-containing protein</fullName>
    </submittedName>
</protein>
<evidence type="ECO:0000256" key="1">
    <source>
        <dbReference type="SAM" id="MobiDB-lite"/>
    </source>
</evidence>
<feature type="region of interest" description="Disordered" evidence="1">
    <location>
        <begin position="1"/>
        <end position="80"/>
    </location>
</feature>
<feature type="non-terminal residue" evidence="3">
    <location>
        <position position="1127"/>
    </location>
</feature>
<dbReference type="Pfam" id="PF18758">
    <property type="entry name" value="KDZ"/>
    <property type="match status" value="1"/>
</dbReference>
<feature type="region of interest" description="Disordered" evidence="1">
    <location>
        <begin position="93"/>
        <end position="117"/>
    </location>
</feature>
<dbReference type="InterPro" id="IPR041457">
    <property type="entry name" value="CxC2_KDZ-assoc"/>
</dbReference>
<dbReference type="InterPro" id="IPR040521">
    <property type="entry name" value="KDZ"/>
</dbReference>
<comment type="caution">
    <text evidence="3">The sequence shown here is derived from an EMBL/GenBank/DDBJ whole genome shotgun (WGS) entry which is preliminary data.</text>
</comment>
<feature type="compositionally biased region" description="Acidic residues" evidence="1">
    <location>
        <begin position="1091"/>
        <end position="1115"/>
    </location>
</feature>
<feature type="region of interest" description="Disordered" evidence="1">
    <location>
        <begin position="927"/>
        <end position="962"/>
    </location>
</feature>
<feature type="compositionally biased region" description="Basic and acidic residues" evidence="1">
    <location>
        <begin position="98"/>
        <end position="115"/>
    </location>
</feature>
<feature type="compositionally biased region" description="Basic and acidic residues" evidence="1">
    <location>
        <begin position="57"/>
        <end position="70"/>
    </location>
</feature>
<feature type="domain" description="CxC2-like cysteine cluster KDZ transposase-associated" evidence="2">
    <location>
        <begin position="201"/>
        <end position="324"/>
    </location>
</feature>
<dbReference type="AlphaFoldDB" id="A0AAW0EH32"/>
<dbReference type="PANTHER" id="PTHR33104:SF2">
    <property type="entry name" value="CXC3 LIKE CYSTEINE CLUSTER DOMAIN-CONTAINING PROTEIN"/>
    <property type="match status" value="1"/>
</dbReference>
<organism evidence="3 4">
    <name type="scientific">Favolaschia claudopus</name>
    <dbReference type="NCBI Taxonomy" id="2862362"/>
    <lineage>
        <taxon>Eukaryota</taxon>
        <taxon>Fungi</taxon>
        <taxon>Dikarya</taxon>
        <taxon>Basidiomycota</taxon>
        <taxon>Agaricomycotina</taxon>
        <taxon>Agaricomycetes</taxon>
        <taxon>Agaricomycetidae</taxon>
        <taxon>Agaricales</taxon>
        <taxon>Marasmiineae</taxon>
        <taxon>Mycenaceae</taxon>
        <taxon>Favolaschia</taxon>
    </lineage>
</organism>
<feature type="compositionally biased region" description="Basic and acidic residues" evidence="1">
    <location>
        <begin position="16"/>
        <end position="38"/>
    </location>
</feature>